<dbReference type="GO" id="GO:0004601">
    <property type="term" value="F:peroxidase activity"/>
    <property type="evidence" value="ECO:0007669"/>
    <property type="project" value="UniProtKB-KW"/>
</dbReference>
<dbReference type="GO" id="GO:0046872">
    <property type="term" value="F:metal ion binding"/>
    <property type="evidence" value="ECO:0007669"/>
    <property type="project" value="UniProtKB-KW"/>
</dbReference>
<reference evidence="11 12" key="1">
    <citation type="journal article" date="2012" name="Proc. Natl. Acad. Sci. U.S.A.">
        <title>Comparative genomics of Ceriporiopsis subvermispora and Phanerochaete chrysosporium provide insight into selective ligninolysis.</title>
        <authorList>
            <person name="Fernandez-Fueyo E."/>
            <person name="Ruiz-Duenas F.J."/>
            <person name="Ferreira P."/>
            <person name="Floudas D."/>
            <person name="Hibbett D.S."/>
            <person name="Canessa P."/>
            <person name="Larrondo L.F."/>
            <person name="James T.Y."/>
            <person name="Seelenfreund D."/>
            <person name="Lobos S."/>
            <person name="Polanco R."/>
            <person name="Tello M."/>
            <person name="Honda Y."/>
            <person name="Watanabe T."/>
            <person name="Watanabe T."/>
            <person name="Ryu J.S."/>
            <person name="Kubicek C.P."/>
            <person name="Schmoll M."/>
            <person name="Gaskell J."/>
            <person name="Hammel K.E."/>
            <person name="St John F.J."/>
            <person name="Vanden Wymelenberg A."/>
            <person name="Sabat G."/>
            <person name="Splinter BonDurant S."/>
            <person name="Syed K."/>
            <person name="Yadav J.S."/>
            <person name="Doddapaneni H."/>
            <person name="Subramanian V."/>
            <person name="Lavin J.L."/>
            <person name="Oguiza J.A."/>
            <person name="Perez G."/>
            <person name="Pisabarro A.G."/>
            <person name="Ramirez L."/>
            <person name="Santoyo F."/>
            <person name="Master E."/>
            <person name="Coutinho P.M."/>
            <person name="Henrissat B."/>
            <person name="Lombard V."/>
            <person name="Magnuson J.K."/>
            <person name="Kuees U."/>
            <person name="Hori C."/>
            <person name="Igarashi K."/>
            <person name="Samejima M."/>
            <person name="Held B.W."/>
            <person name="Barry K.W."/>
            <person name="LaButti K.M."/>
            <person name="Lapidus A."/>
            <person name="Lindquist E.A."/>
            <person name="Lucas S.M."/>
            <person name="Riley R."/>
            <person name="Salamov A.A."/>
            <person name="Hoffmeister D."/>
            <person name="Schwenk D."/>
            <person name="Hadar Y."/>
            <person name="Yarden O."/>
            <person name="de Vries R.P."/>
            <person name="Wiebenga A."/>
            <person name="Stenlid J."/>
            <person name="Eastwood D."/>
            <person name="Grigoriev I.V."/>
            <person name="Berka R.M."/>
            <person name="Blanchette R.A."/>
            <person name="Kersten P."/>
            <person name="Martinez A.T."/>
            <person name="Vicuna R."/>
            <person name="Cullen D."/>
        </authorList>
    </citation>
    <scope>NUCLEOTIDE SEQUENCE [LARGE SCALE GENOMIC DNA]</scope>
    <source>
        <strain evidence="11 12">B</strain>
    </source>
</reference>
<evidence type="ECO:0000256" key="4">
    <source>
        <dbReference type="ARBA" id="ARBA00022723"/>
    </source>
</evidence>
<keyword evidence="4" id="KW-0479">Metal-binding</keyword>
<keyword evidence="3" id="KW-0349">Heme</keyword>
<evidence type="ECO:0000313" key="11">
    <source>
        <dbReference type="EMBL" id="EMD40830.1"/>
    </source>
</evidence>
<evidence type="ECO:0000259" key="10">
    <source>
        <dbReference type="PROSITE" id="PS51405"/>
    </source>
</evidence>
<keyword evidence="2 11" id="KW-0575">Peroxidase</keyword>
<dbReference type="InterPro" id="IPR036851">
    <property type="entry name" value="Chloroperoxidase-like_sf"/>
</dbReference>
<dbReference type="InterPro" id="IPR000028">
    <property type="entry name" value="Chloroperoxidase"/>
</dbReference>
<dbReference type="PANTHER" id="PTHR33577">
    <property type="entry name" value="STERIGMATOCYSTIN BIOSYNTHESIS PEROXIDASE STCC-RELATED"/>
    <property type="match status" value="1"/>
</dbReference>
<evidence type="ECO:0000256" key="2">
    <source>
        <dbReference type="ARBA" id="ARBA00022559"/>
    </source>
</evidence>
<feature type="compositionally biased region" description="Polar residues" evidence="8">
    <location>
        <begin position="1"/>
        <end position="11"/>
    </location>
</feature>
<evidence type="ECO:0000256" key="5">
    <source>
        <dbReference type="ARBA" id="ARBA00023002"/>
    </source>
</evidence>
<accession>M2R8T7</accession>
<name>M2R8T7_CERS8</name>
<proteinExistence type="inferred from homology"/>
<evidence type="ECO:0000313" key="12">
    <source>
        <dbReference type="Proteomes" id="UP000016930"/>
    </source>
</evidence>
<keyword evidence="9" id="KW-0472">Membrane</keyword>
<dbReference type="SUPFAM" id="SSF47571">
    <property type="entry name" value="Cloroperoxidase"/>
    <property type="match status" value="1"/>
</dbReference>
<sequence length="252" mass="28110">MSGPSSASTPSLPEDSFLRPPPDDSRYSRSPCPGLNALANHGFIPRYGQKITILELIHAICVVYNFSWLLAFVLALAGVMTCGNGWSVSLHDLAKHNVIEHDRSMVHDDAPPNARFAPVLPSRSLLDQLLGLSPGSHLTFYDFATARSLRDEQSKRPMRKLHTRIANSEAVLAFLALAIQQQQSTDDASEPLVPKSYLEDWLWEEKLPNGWTRPTQTIGFKQVWRTRNKLEKLLGKIAHSPRTGEDRCSSNS</sequence>
<dbReference type="Proteomes" id="UP000016930">
    <property type="component" value="Unassembled WGS sequence"/>
</dbReference>
<evidence type="ECO:0000256" key="1">
    <source>
        <dbReference type="ARBA" id="ARBA00001970"/>
    </source>
</evidence>
<gene>
    <name evidence="11" type="primary">HTP8</name>
    <name evidence="11" type="ORF">CERSUDRAFT_121474</name>
</gene>
<feature type="region of interest" description="Disordered" evidence="8">
    <location>
        <begin position="1"/>
        <end position="31"/>
    </location>
</feature>
<dbReference type="OrthoDB" id="407298at2759"/>
<keyword evidence="9" id="KW-0812">Transmembrane</keyword>
<evidence type="ECO:0000256" key="7">
    <source>
        <dbReference type="ARBA" id="ARBA00025795"/>
    </source>
</evidence>
<feature type="transmembrane region" description="Helical" evidence="9">
    <location>
        <begin position="56"/>
        <end position="80"/>
    </location>
</feature>
<organism evidence="11 12">
    <name type="scientific">Ceriporiopsis subvermispora (strain B)</name>
    <name type="common">White-rot fungus</name>
    <name type="synonym">Gelatoporia subvermispora</name>
    <dbReference type="NCBI Taxonomy" id="914234"/>
    <lineage>
        <taxon>Eukaryota</taxon>
        <taxon>Fungi</taxon>
        <taxon>Dikarya</taxon>
        <taxon>Basidiomycota</taxon>
        <taxon>Agaricomycotina</taxon>
        <taxon>Agaricomycetes</taxon>
        <taxon>Polyporales</taxon>
        <taxon>Gelatoporiaceae</taxon>
        <taxon>Gelatoporia</taxon>
    </lineage>
</organism>
<comment type="similarity">
    <text evidence="7">Belongs to the chloroperoxidase family.</text>
</comment>
<keyword evidence="5" id="KW-0560">Oxidoreductase</keyword>
<dbReference type="PROSITE" id="PS51405">
    <property type="entry name" value="HEME_HALOPEROXIDASE"/>
    <property type="match status" value="1"/>
</dbReference>
<evidence type="ECO:0000256" key="8">
    <source>
        <dbReference type="SAM" id="MobiDB-lite"/>
    </source>
</evidence>
<dbReference type="Pfam" id="PF01328">
    <property type="entry name" value="Peroxidase_2"/>
    <property type="match status" value="1"/>
</dbReference>
<dbReference type="PANTHER" id="PTHR33577:SF9">
    <property type="entry name" value="PEROXIDASE STCC"/>
    <property type="match status" value="1"/>
</dbReference>
<keyword evidence="6" id="KW-0408">Iron</keyword>
<feature type="domain" description="Heme haloperoxidase family profile" evidence="10">
    <location>
        <begin position="13"/>
        <end position="225"/>
    </location>
</feature>
<protein>
    <submittedName>
        <fullName evidence="11">Heme-thiolate peroxidase</fullName>
    </submittedName>
</protein>
<evidence type="ECO:0000256" key="6">
    <source>
        <dbReference type="ARBA" id="ARBA00023004"/>
    </source>
</evidence>
<evidence type="ECO:0000256" key="3">
    <source>
        <dbReference type="ARBA" id="ARBA00022617"/>
    </source>
</evidence>
<dbReference type="STRING" id="914234.M2R8T7"/>
<keyword evidence="9" id="KW-1133">Transmembrane helix</keyword>
<dbReference type="HOGENOM" id="CLU_050230_5_1_1"/>
<keyword evidence="12" id="KW-1185">Reference proteome</keyword>
<comment type="cofactor">
    <cofactor evidence="1">
        <name>heme b</name>
        <dbReference type="ChEBI" id="CHEBI:60344"/>
    </cofactor>
</comment>
<dbReference type="AlphaFoldDB" id="M2R8T7"/>
<evidence type="ECO:0000256" key="9">
    <source>
        <dbReference type="SAM" id="Phobius"/>
    </source>
</evidence>
<dbReference type="EMBL" id="KB445792">
    <property type="protein sequence ID" value="EMD40830.1"/>
    <property type="molecule type" value="Genomic_DNA"/>
</dbReference>
<dbReference type="Gene3D" id="1.10.489.10">
    <property type="entry name" value="Chloroperoxidase-like"/>
    <property type="match status" value="1"/>
</dbReference>